<protein>
    <submittedName>
        <fullName evidence="2">Uncharacterized protein</fullName>
    </submittedName>
</protein>
<accession>A0AAE0T7X3</accession>
<name>A0AAE0T7X3_9BIVA</name>
<evidence type="ECO:0000313" key="2">
    <source>
        <dbReference type="EMBL" id="KAK3605379.1"/>
    </source>
</evidence>
<feature type="compositionally biased region" description="Polar residues" evidence="1">
    <location>
        <begin position="154"/>
        <end position="165"/>
    </location>
</feature>
<dbReference type="EMBL" id="JAEAOA010002343">
    <property type="protein sequence ID" value="KAK3605379.1"/>
    <property type="molecule type" value="Genomic_DNA"/>
</dbReference>
<organism evidence="2 3">
    <name type="scientific">Potamilus streckersoni</name>
    <dbReference type="NCBI Taxonomy" id="2493646"/>
    <lineage>
        <taxon>Eukaryota</taxon>
        <taxon>Metazoa</taxon>
        <taxon>Spiralia</taxon>
        <taxon>Lophotrochozoa</taxon>
        <taxon>Mollusca</taxon>
        <taxon>Bivalvia</taxon>
        <taxon>Autobranchia</taxon>
        <taxon>Heteroconchia</taxon>
        <taxon>Palaeoheterodonta</taxon>
        <taxon>Unionida</taxon>
        <taxon>Unionoidea</taxon>
        <taxon>Unionidae</taxon>
        <taxon>Ambleminae</taxon>
        <taxon>Lampsilini</taxon>
        <taxon>Potamilus</taxon>
    </lineage>
</organism>
<dbReference type="AlphaFoldDB" id="A0AAE0T7X3"/>
<reference evidence="2" key="1">
    <citation type="journal article" date="2021" name="Genome Biol. Evol.">
        <title>A High-Quality Reference Genome for a Parasitic Bivalve with Doubly Uniparental Inheritance (Bivalvia: Unionida).</title>
        <authorList>
            <person name="Smith C.H."/>
        </authorList>
    </citation>
    <scope>NUCLEOTIDE SEQUENCE</scope>
    <source>
        <strain evidence="2">CHS0354</strain>
    </source>
</reference>
<feature type="region of interest" description="Disordered" evidence="1">
    <location>
        <begin position="154"/>
        <end position="176"/>
    </location>
</feature>
<evidence type="ECO:0000256" key="1">
    <source>
        <dbReference type="SAM" id="MobiDB-lite"/>
    </source>
</evidence>
<comment type="caution">
    <text evidence="2">The sequence shown here is derived from an EMBL/GenBank/DDBJ whole genome shotgun (WGS) entry which is preliminary data.</text>
</comment>
<evidence type="ECO:0000313" key="3">
    <source>
        <dbReference type="Proteomes" id="UP001195483"/>
    </source>
</evidence>
<gene>
    <name evidence="2" type="ORF">CHS0354_040978</name>
</gene>
<dbReference type="Proteomes" id="UP001195483">
    <property type="component" value="Unassembled WGS sequence"/>
</dbReference>
<reference evidence="2" key="2">
    <citation type="journal article" date="2021" name="Genome Biol. Evol.">
        <title>Developing a high-quality reference genome for a parasitic bivalve with doubly uniparental inheritance (Bivalvia: Unionida).</title>
        <authorList>
            <person name="Smith C.H."/>
        </authorList>
    </citation>
    <scope>NUCLEOTIDE SEQUENCE</scope>
    <source>
        <strain evidence="2">CHS0354</strain>
        <tissue evidence="2">Mantle</tissue>
    </source>
</reference>
<proteinExistence type="predicted"/>
<reference evidence="2" key="3">
    <citation type="submission" date="2023-05" db="EMBL/GenBank/DDBJ databases">
        <authorList>
            <person name="Smith C.H."/>
        </authorList>
    </citation>
    <scope>NUCLEOTIDE SEQUENCE</scope>
    <source>
        <strain evidence="2">CHS0354</strain>
        <tissue evidence="2">Mantle</tissue>
    </source>
</reference>
<sequence length="176" mass="19759">MIGSSAIHKRSACCSKGRLNTENKGSLTKRQKSNFILVVFVFCEFRKNQQITKCDDASDVFDPFSGSMGIEGSRPNSCYSGSLRAHIKKSPPIMIWEGKNKRGELKTITCRKNDGTTEGVNYADSRGVERPYRGTPFYKTFTTKNSNNISSAIESDYDSTGTRQWSKVKKNEKETE</sequence>
<keyword evidence="3" id="KW-1185">Reference proteome</keyword>